<dbReference type="EMBL" id="FXAO01000001">
    <property type="protein sequence ID" value="SMG13270.1"/>
    <property type="molecule type" value="Genomic_DNA"/>
</dbReference>
<sequence>MVRSLLFEIKMSRKFIILLLLSISTSVFSQDRWSPEKIYLQLASEVFATDQTIWFKAIVTDAISHRFTEISGVLHVELIGPDGKIVSRKLVKLSKGVGRGSFEPEKGLPEGRYLVQAYTQWNRNFGDDFIYKRYVDIVAPWPSNNPKLLDSLKLEKVGDGRFLLSAKVRSDAIESTGAKQVQVAIERDKGSDTLLIKRNGHGAYAFEYEMLEDPSWVTVTVEGLSETVVLDQNEVDLQFFPESGTLIEGYSNKIAYKAIGIDGKGSRVQGTVFDDRGKHIIDFVSNRLGMGYFSIYAESSRTYHAEIRSTNGPKTIVKFPLPKSASNGSIISVQRTGKNIWAGVYSNVLSGNVYIKVSCRGQDLIMIEGPLRDGYLSKSLLSEALPEGILVFTLMDQNKNTVAERLFFNEKTEDHLKVDLATDRETYARRQPTQLDILITGQDSVQGPVELSVLAINSVQGQHTFGNIKSYFLLSSELRGTIEDPDYYFNSQNTGRAQDLDALMLSQGWRRYKYPAKRIEKTLYWPQSRLEVRGSVQAPGRSKLSKEGVGLTLSSFSKSPVFYSGTTDSLGNFRFMMEDTYGPPMRVLLTVDDGKKGNKLDYRINLNNPKPPKVTYDRRPAFRQLDTLIRSVAVAGMERVRTEAILDSLYGVTQLDEVIVTDNLLSPERKKLYDKYGEPDGIVNGDDLRAKEKKWSYGLYSILLFNYGDQVFIEKYSDGFMLAHVRAGQYGAVRYQSGRGIVPGNPKKEGTLLIVDGKPLDKHQYGQVSNMSPEIIERVELIQYASSFRSLYQSVFPEVSPMNTPSLGHIISVVTKGGLGINTSIRPTPGTFNTSVEVFSPVMEFYTPKYDSPIPTKEQKPDLRALIHWQPHLSTDKSGSASARFYNGDVPGDYIIVVEAISRDGRVGYGKKHYVVSEK</sequence>
<dbReference type="Gene3D" id="2.60.40.1930">
    <property type="match status" value="1"/>
</dbReference>
<reference evidence="2" key="1">
    <citation type="submission" date="2017-04" db="EMBL/GenBank/DDBJ databases">
        <authorList>
            <person name="Varghese N."/>
            <person name="Submissions S."/>
        </authorList>
    </citation>
    <scope>NUCLEOTIDE SEQUENCE [LARGE SCALE GENOMIC DNA]</scope>
    <source>
        <strain evidence="2">DSM 19835</strain>
    </source>
</reference>
<dbReference type="STRING" id="188872.SAMN03080602_00766"/>
<evidence type="ECO:0008006" key="3">
    <source>
        <dbReference type="Google" id="ProtNLM"/>
    </source>
</evidence>
<evidence type="ECO:0000313" key="2">
    <source>
        <dbReference type="Proteomes" id="UP000193420"/>
    </source>
</evidence>
<proteinExistence type="predicted"/>
<accession>A0A1X7IEU5</accession>
<keyword evidence="2" id="KW-1185">Reference proteome</keyword>
<dbReference type="AlphaFoldDB" id="A0A1X7IEU5"/>
<gene>
    <name evidence="1" type="ORF">SAMN03080602_00766</name>
</gene>
<protein>
    <recommendedName>
        <fullName evidence="3">MG2 domain-containing protein</fullName>
    </recommendedName>
</protein>
<dbReference type="Proteomes" id="UP000193420">
    <property type="component" value="Unassembled WGS sequence"/>
</dbReference>
<evidence type="ECO:0000313" key="1">
    <source>
        <dbReference type="EMBL" id="SMG13270.1"/>
    </source>
</evidence>
<name>A0A1X7IEU5_9FLAO</name>
<organism evidence="1 2">
    <name type="scientific">Arenibacter troitsensis</name>
    <dbReference type="NCBI Taxonomy" id="188872"/>
    <lineage>
        <taxon>Bacteria</taxon>
        <taxon>Pseudomonadati</taxon>
        <taxon>Bacteroidota</taxon>
        <taxon>Flavobacteriia</taxon>
        <taxon>Flavobacteriales</taxon>
        <taxon>Flavobacteriaceae</taxon>
        <taxon>Arenibacter</taxon>
    </lineage>
</organism>